<reference evidence="1" key="1">
    <citation type="journal article" date="2015" name="Nature">
        <title>Complex archaea that bridge the gap between prokaryotes and eukaryotes.</title>
        <authorList>
            <person name="Spang A."/>
            <person name="Saw J.H."/>
            <person name="Jorgensen S.L."/>
            <person name="Zaremba-Niedzwiedzka K."/>
            <person name="Martijn J."/>
            <person name="Lind A.E."/>
            <person name="van Eijk R."/>
            <person name="Schleper C."/>
            <person name="Guy L."/>
            <person name="Ettema T.J."/>
        </authorList>
    </citation>
    <scope>NUCLEOTIDE SEQUENCE</scope>
</reference>
<sequence>VYLAYEAETGTKLPKKNWSANRKAMLTYMAITGLAFFLKDRTRLKALEYTGLTSINYIADIMGGDFPALEYPGAVADIVAGILTDDERRMKEGLSALDPVNLMGIGRQIDAVASGDRDWSTLFLYLQNKNWELKKLEESWEKSLKPYEELTTPKQRDDYRERNPKIEAKLFIIGQLTTLSTDAARDEVKRIISTRR</sequence>
<accession>A0A0F8ZJV5</accession>
<evidence type="ECO:0000313" key="1">
    <source>
        <dbReference type="EMBL" id="KKK86315.1"/>
    </source>
</evidence>
<proteinExistence type="predicted"/>
<comment type="caution">
    <text evidence="1">The sequence shown here is derived from an EMBL/GenBank/DDBJ whole genome shotgun (WGS) entry which is preliminary data.</text>
</comment>
<gene>
    <name evidence="1" type="ORF">LCGC14_2764460</name>
</gene>
<protein>
    <submittedName>
        <fullName evidence="1">Uncharacterized protein</fullName>
    </submittedName>
</protein>
<feature type="non-terminal residue" evidence="1">
    <location>
        <position position="1"/>
    </location>
</feature>
<organism evidence="1">
    <name type="scientific">marine sediment metagenome</name>
    <dbReference type="NCBI Taxonomy" id="412755"/>
    <lineage>
        <taxon>unclassified sequences</taxon>
        <taxon>metagenomes</taxon>
        <taxon>ecological metagenomes</taxon>
    </lineage>
</organism>
<dbReference type="AlphaFoldDB" id="A0A0F8ZJV5"/>
<dbReference type="EMBL" id="LAZR01050901">
    <property type="protein sequence ID" value="KKK86315.1"/>
    <property type="molecule type" value="Genomic_DNA"/>
</dbReference>
<name>A0A0F8ZJV5_9ZZZZ</name>